<organism evidence="2 3">
    <name type="scientific">Subtercola boreus</name>
    <dbReference type="NCBI Taxonomy" id="120213"/>
    <lineage>
        <taxon>Bacteria</taxon>
        <taxon>Bacillati</taxon>
        <taxon>Actinomycetota</taxon>
        <taxon>Actinomycetes</taxon>
        <taxon>Micrococcales</taxon>
        <taxon>Microbacteriaceae</taxon>
        <taxon>Subtercola</taxon>
    </lineage>
</organism>
<dbReference type="InterPro" id="IPR002934">
    <property type="entry name" value="Polymerase_NTP_transf_dom"/>
</dbReference>
<proteinExistence type="predicted"/>
<comment type="caution">
    <text evidence="2">The sequence shown here is derived from an EMBL/GenBank/DDBJ whole genome shotgun (WGS) entry which is preliminary data.</text>
</comment>
<dbReference type="Pfam" id="PF01909">
    <property type="entry name" value="NTP_transf_2"/>
    <property type="match status" value="1"/>
</dbReference>
<evidence type="ECO:0000313" key="2">
    <source>
        <dbReference type="EMBL" id="RFA07814.1"/>
    </source>
</evidence>
<dbReference type="Gene3D" id="3.30.460.10">
    <property type="entry name" value="Beta Polymerase, domain 2"/>
    <property type="match status" value="1"/>
</dbReference>
<name>A0A3E0VD31_9MICO</name>
<keyword evidence="3" id="KW-1185">Reference proteome</keyword>
<dbReference type="SUPFAM" id="SSF81301">
    <property type="entry name" value="Nucleotidyltransferase"/>
    <property type="match status" value="1"/>
</dbReference>
<dbReference type="Proteomes" id="UP000256486">
    <property type="component" value="Unassembled WGS sequence"/>
</dbReference>
<dbReference type="CDD" id="cd05403">
    <property type="entry name" value="NT_KNTase_like"/>
    <property type="match status" value="1"/>
</dbReference>
<sequence>MEQFGSPRLISESAVRNALRVRNLPDEVVEEIVVALPTRAVGVILYGSYARGDYTASSDIDLLAVSQHPGSTIASGRANLSTYDLEQFATAIHTLFGAHLARDAVVLHDSDGVVIDQLATFGGIDLERLWSRVRNLAKLLTLPIDEQHFRLDGFVRHARYVLRTATYARAFETGSPCFSVAELAGRFKDPDLIKLLSSHSDVQGPPTPELLYELRVRIETLSGEIESLAAETLTDVIVEFDDTDLGDAAILILGNHDGSPYTIIPRVIL</sequence>
<dbReference type="InterPro" id="IPR043519">
    <property type="entry name" value="NT_sf"/>
</dbReference>
<reference evidence="2 3" key="1">
    <citation type="submission" date="2017-04" db="EMBL/GenBank/DDBJ databases">
        <title>Comparative genome analysis of Subtercola boreus.</title>
        <authorList>
            <person name="Cho Y.-J."/>
            <person name="Cho A."/>
            <person name="Kim O.-S."/>
            <person name="Lee J.-I."/>
        </authorList>
    </citation>
    <scope>NUCLEOTIDE SEQUENCE [LARGE SCALE GENOMIC DNA]</scope>
    <source>
        <strain evidence="2 3">K300</strain>
    </source>
</reference>
<dbReference type="EMBL" id="NBWZ01000001">
    <property type="protein sequence ID" value="RFA07814.1"/>
    <property type="molecule type" value="Genomic_DNA"/>
</dbReference>
<accession>A0A3E0VD31</accession>
<dbReference type="AlphaFoldDB" id="A0A3E0VD31"/>
<evidence type="ECO:0000259" key="1">
    <source>
        <dbReference type="Pfam" id="PF01909"/>
    </source>
</evidence>
<evidence type="ECO:0000313" key="3">
    <source>
        <dbReference type="Proteomes" id="UP000256486"/>
    </source>
</evidence>
<protein>
    <recommendedName>
        <fullName evidence="1">Polymerase nucleotidyl transferase domain-containing protein</fullName>
    </recommendedName>
</protein>
<gene>
    <name evidence="2" type="ORF">B7R54_00250</name>
</gene>
<feature type="domain" description="Polymerase nucleotidyl transferase" evidence="1">
    <location>
        <begin position="40"/>
        <end position="71"/>
    </location>
</feature>
<dbReference type="GO" id="GO:0016779">
    <property type="term" value="F:nucleotidyltransferase activity"/>
    <property type="evidence" value="ECO:0007669"/>
    <property type="project" value="InterPro"/>
</dbReference>
<dbReference type="RefSeq" id="WP_116413236.1">
    <property type="nucleotide sequence ID" value="NZ_NBWZ01000001.1"/>
</dbReference>